<accession>A0ABD1JU38</accession>
<evidence type="ECO:0000313" key="2">
    <source>
        <dbReference type="Proteomes" id="UP001591681"/>
    </source>
</evidence>
<dbReference type="Pfam" id="PF15162">
    <property type="entry name" value="SCRE"/>
    <property type="match status" value="1"/>
</dbReference>
<dbReference type="EMBL" id="JBHFQA010000012">
    <property type="protein sequence ID" value="KAL2090352.1"/>
    <property type="molecule type" value="Genomic_DNA"/>
</dbReference>
<dbReference type="PANTHER" id="PTHR31408">
    <property type="entry name" value="HYPOTHETICAL PROTEIN LOC689986"/>
    <property type="match status" value="1"/>
</dbReference>
<sequence>MADQQKVNSDSWQTTVIVSTSLQNHESSRLLRAQNHRVRFSEGVESGTLVFPLSGTAFMLVVSQDVQEPLENGGLYEKIQKFVQVHRNSFLLLQSPVFGQKEWDIMAAVQTRFFGSNLRVLPVHCNANMVKGMLALAKATSKPHVDTVRDRMSLVRAHLIERSPVWELLRDIQNQMMVASTGGWTPGV</sequence>
<organism evidence="1 2">
    <name type="scientific">Coilia grayii</name>
    <name type="common">Gray's grenadier anchovy</name>
    <dbReference type="NCBI Taxonomy" id="363190"/>
    <lineage>
        <taxon>Eukaryota</taxon>
        <taxon>Metazoa</taxon>
        <taxon>Chordata</taxon>
        <taxon>Craniata</taxon>
        <taxon>Vertebrata</taxon>
        <taxon>Euteleostomi</taxon>
        <taxon>Actinopterygii</taxon>
        <taxon>Neopterygii</taxon>
        <taxon>Teleostei</taxon>
        <taxon>Clupei</taxon>
        <taxon>Clupeiformes</taxon>
        <taxon>Clupeoidei</taxon>
        <taxon>Engraulidae</taxon>
        <taxon>Coilinae</taxon>
        <taxon>Coilia</taxon>
    </lineage>
</organism>
<protein>
    <submittedName>
        <fullName evidence="1">Uncharacterized protein</fullName>
    </submittedName>
</protein>
<keyword evidence="2" id="KW-1185">Reference proteome</keyword>
<gene>
    <name evidence="1" type="ORF">ACEWY4_015040</name>
</gene>
<dbReference type="PANTHER" id="PTHR31408:SF2">
    <property type="entry name" value="PROTEIN SPO16 HOMOLOG"/>
    <property type="match status" value="1"/>
</dbReference>
<proteinExistence type="predicted"/>
<reference evidence="1 2" key="1">
    <citation type="submission" date="2024-09" db="EMBL/GenBank/DDBJ databases">
        <title>A chromosome-level genome assembly of Gray's grenadier anchovy, Coilia grayii.</title>
        <authorList>
            <person name="Fu Z."/>
        </authorList>
    </citation>
    <scope>NUCLEOTIDE SEQUENCE [LARGE SCALE GENOMIC DNA]</scope>
    <source>
        <strain evidence="1">G4</strain>
        <tissue evidence="1">Muscle</tissue>
    </source>
</reference>
<dbReference type="InterPro" id="IPR027857">
    <property type="entry name" value="SCRE"/>
</dbReference>
<dbReference type="AlphaFoldDB" id="A0ABD1JU38"/>
<name>A0ABD1JU38_9TELE</name>
<evidence type="ECO:0000313" key="1">
    <source>
        <dbReference type="EMBL" id="KAL2090352.1"/>
    </source>
</evidence>
<comment type="caution">
    <text evidence="1">The sequence shown here is derived from an EMBL/GenBank/DDBJ whole genome shotgun (WGS) entry which is preliminary data.</text>
</comment>
<dbReference type="Proteomes" id="UP001591681">
    <property type="component" value="Unassembled WGS sequence"/>
</dbReference>